<sequence length="725" mass="77144">MAATSHPQASRYMERLMTLLTFQKEADSTPATSARPAQDRRTARPPRQEAVAPGCFAPARPADRTARAVDRWTPPPLPVPAELRRLLFGRPAEGRLHDLWRAVVSDEEFAPRTGTADERIARSYARLRHIDAVLGDSAELARDPRALAALHEWTPLVDAGLCTVAGIHYNLFLGSLLDHDGEKRDLTPYTTLRRTGTFLCTELEHGNDAAALETTATLDPATGGFVLHTPTPGAQKFMPNTSTLGGPKSALVAARLLIDGADQGVFLFLTPLSDERGLLPGITVRRVPERSGPQVDHCLTAFDTVRLPPDALLEAEHGRLDGHGRLHSSLGNRRKRFLHAIGRVTTGKLCMSASGLGMARAALGIAVRYALDRHIGGPRAGERVPLAAHRSHHGRLLAGIATAYGMTFLHREAVARWSALAAGDAEDTGDAGDAGDAGSAGNAGDAGDARDGGTRTGDDATDRAAAERLVALTKSWVTWNARSIVVECRERCGAQGLFAANVLADLQPAVEGAITAEGDNLVVMVKAAAEMIFGQESDPGRYPELTSAERTLDDPRFLRDLLARLEALWRDRARAALRQGPSGDPVGRWNAASPAALEMASAHTRLRSADAFLDAVDRAGTPEARALLTKLCRLHLLGQLSGETGELFAAGALTTRHLRGFARTVENTLAELAPHLADLVDAFGLPSAYLARVPIADGGYLDRLLDEAGGPGPATMGGADGPRPA</sequence>
<feature type="region of interest" description="Disordered" evidence="6">
    <location>
        <begin position="23"/>
        <end position="58"/>
    </location>
</feature>
<reference evidence="9 10" key="1">
    <citation type="submission" date="2019-06" db="EMBL/GenBank/DDBJ databases">
        <title>Whole genome shotgun sequence of Streptomyces cacaoi subsp. cacaoi NBRC 12748.</title>
        <authorList>
            <person name="Hosoyama A."/>
            <person name="Uohara A."/>
            <person name="Ohji S."/>
            <person name="Ichikawa N."/>
        </authorList>
    </citation>
    <scope>NUCLEOTIDE SEQUENCE [LARGE SCALE GENOMIC DNA]</scope>
    <source>
        <strain evidence="9 10">NBRC 12748</strain>
    </source>
</reference>
<dbReference type="SUPFAM" id="SSF56645">
    <property type="entry name" value="Acyl-CoA dehydrogenase NM domain-like"/>
    <property type="match status" value="1"/>
</dbReference>
<dbReference type="Proteomes" id="UP000319210">
    <property type="component" value="Unassembled WGS sequence"/>
</dbReference>
<dbReference type="InterPro" id="IPR055060">
    <property type="entry name" value="ACOX_C_alpha1"/>
</dbReference>
<feature type="compositionally biased region" description="Low complexity" evidence="6">
    <location>
        <begin position="434"/>
        <end position="446"/>
    </location>
</feature>
<dbReference type="Gene3D" id="1.20.140.10">
    <property type="entry name" value="Butyryl-CoA Dehydrogenase, subunit A, domain 3"/>
    <property type="match status" value="2"/>
</dbReference>
<dbReference type="GO" id="GO:0033540">
    <property type="term" value="P:fatty acid beta-oxidation using acyl-CoA oxidase"/>
    <property type="evidence" value="ECO:0007669"/>
    <property type="project" value="TreeGrafter"/>
</dbReference>
<gene>
    <name evidence="9" type="ORF">SCA03_14810</name>
</gene>
<evidence type="ECO:0000256" key="3">
    <source>
        <dbReference type="ARBA" id="ARBA00022630"/>
    </source>
</evidence>
<dbReference type="SUPFAM" id="SSF47203">
    <property type="entry name" value="Acyl-CoA dehydrogenase C-terminal domain-like"/>
    <property type="match status" value="2"/>
</dbReference>
<dbReference type="GO" id="GO:0005504">
    <property type="term" value="F:fatty acid binding"/>
    <property type="evidence" value="ECO:0007669"/>
    <property type="project" value="TreeGrafter"/>
</dbReference>
<keyword evidence="3" id="KW-0285">Flavoprotein</keyword>
<dbReference type="Pfam" id="PF22924">
    <property type="entry name" value="ACOX_C_alpha1"/>
    <property type="match status" value="1"/>
</dbReference>
<comment type="caution">
    <text evidence="9">The sequence shown here is derived from an EMBL/GenBank/DDBJ whole genome shotgun (WGS) entry which is preliminary data.</text>
</comment>
<dbReference type="InterPro" id="IPR009100">
    <property type="entry name" value="AcylCoA_DH/oxidase_NM_dom_sf"/>
</dbReference>
<dbReference type="PANTHER" id="PTHR10909:SF382">
    <property type="entry name" value="ACYL-COENZYME A OXIDASE"/>
    <property type="match status" value="1"/>
</dbReference>
<feature type="domain" description="Acyl-CoA oxidase C-alpha1" evidence="8">
    <location>
        <begin position="462"/>
        <end position="528"/>
    </location>
</feature>
<comment type="similarity">
    <text evidence="2">Belongs to the acyl-CoA oxidase family.</text>
</comment>
<dbReference type="Pfam" id="PF01756">
    <property type="entry name" value="ACOX"/>
    <property type="match status" value="1"/>
</dbReference>
<dbReference type="GO" id="GO:0055088">
    <property type="term" value="P:lipid homeostasis"/>
    <property type="evidence" value="ECO:0007669"/>
    <property type="project" value="TreeGrafter"/>
</dbReference>
<evidence type="ECO:0000256" key="6">
    <source>
        <dbReference type="SAM" id="MobiDB-lite"/>
    </source>
</evidence>
<dbReference type="InterPro" id="IPR012258">
    <property type="entry name" value="Acyl-CoA_oxidase"/>
</dbReference>
<protein>
    <submittedName>
        <fullName evidence="9">Uncharacterized protein</fullName>
    </submittedName>
</protein>
<keyword evidence="4" id="KW-0274">FAD</keyword>
<accession>A0A4Y3QYB6</accession>
<keyword evidence="5" id="KW-0560">Oxidoreductase</keyword>
<dbReference type="EMBL" id="BJMM01000004">
    <property type="protein sequence ID" value="GEB48930.1"/>
    <property type="molecule type" value="Genomic_DNA"/>
</dbReference>
<evidence type="ECO:0000256" key="4">
    <source>
        <dbReference type="ARBA" id="ARBA00022827"/>
    </source>
</evidence>
<dbReference type="PANTHER" id="PTHR10909">
    <property type="entry name" value="ELECTRON TRANSPORT OXIDOREDUCTASE"/>
    <property type="match status" value="1"/>
</dbReference>
<evidence type="ECO:0000313" key="9">
    <source>
        <dbReference type="EMBL" id="GEB48930.1"/>
    </source>
</evidence>
<dbReference type="InterPro" id="IPR002655">
    <property type="entry name" value="Acyl-CoA_oxidase_C"/>
</dbReference>
<feature type="region of interest" description="Disordered" evidence="6">
    <location>
        <begin position="428"/>
        <end position="460"/>
    </location>
</feature>
<dbReference type="InterPro" id="IPR046373">
    <property type="entry name" value="Acyl-CoA_Oxase/DH_mid-dom_sf"/>
</dbReference>
<keyword evidence="10" id="KW-1185">Reference proteome</keyword>
<dbReference type="GO" id="GO:0071949">
    <property type="term" value="F:FAD binding"/>
    <property type="evidence" value="ECO:0007669"/>
    <property type="project" value="InterPro"/>
</dbReference>
<evidence type="ECO:0000256" key="5">
    <source>
        <dbReference type="ARBA" id="ARBA00023002"/>
    </source>
</evidence>
<proteinExistence type="inferred from homology"/>
<dbReference type="Gene3D" id="2.40.110.10">
    <property type="entry name" value="Butyryl-CoA Dehydrogenase, subunit A, domain 2"/>
    <property type="match status" value="1"/>
</dbReference>
<comment type="cofactor">
    <cofactor evidence="1">
        <name>FAD</name>
        <dbReference type="ChEBI" id="CHEBI:57692"/>
    </cofactor>
</comment>
<name>A0A4Y3QYB6_STRCI</name>
<feature type="domain" description="Acyl-CoA oxidase C-terminal" evidence="7">
    <location>
        <begin position="586"/>
        <end position="690"/>
    </location>
</feature>
<evidence type="ECO:0000256" key="1">
    <source>
        <dbReference type="ARBA" id="ARBA00001974"/>
    </source>
</evidence>
<dbReference type="PIRSF" id="PIRSF000168">
    <property type="entry name" value="Acyl-CoA_oxidase"/>
    <property type="match status" value="1"/>
</dbReference>
<dbReference type="GO" id="GO:0003997">
    <property type="term" value="F:acyl-CoA oxidase activity"/>
    <property type="evidence" value="ECO:0007669"/>
    <property type="project" value="InterPro"/>
</dbReference>
<dbReference type="AlphaFoldDB" id="A0A4Y3QYB6"/>
<evidence type="ECO:0000256" key="2">
    <source>
        <dbReference type="ARBA" id="ARBA00006288"/>
    </source>
</evidence>
<organism evidence="9 10">
    <name type="scientific">Streptomyces cacaoi</name>
    <dbReference type="NCBI Taxonomy" id="1898"/>
    <lineage>
        <taxon>Bacteria</taxon>
        <taxon>Bacillati</taxon>
        <taxon>Actinomycetota</taxon>
        <taxon>Actinomycetes</taxon>
        <taxon>Kitasatosporales</taxon>
        <taxon>Streptomycetaceae</taxon>
        <taxon>Streptomyces</taxon>
    </lineage>
</organism>
<evidence type="ECO:0000259" key="7">
    <source>
        <dbReference type="Pfam" id="PF01756"/>
    </source>
</evidence>
<evidence type="ECO:0000259" key="8">
    <source>
        <dbReference type="Pfam" id="PF22924"/>
    </source>
</evidence>
<feature type="compositionally biased region" description="Basic and acidic residues" evidence="6">
    <location>
        <begin position="447"/>
        <end position="460"/>
    </location>
</feature>
<dbReference type="InterPro" id="IPR036250">
    <property type="entry name" value="AcylCo_DH-like_C"/>
</dbReference>
<evidence type="ECO:0000313" key="10">
    <source>
        <dbReference type="Proteomes" id="UP000319210"/>
    </source>
</evidence>